<dbReference type="AlphaFoldDB" id="A0A917UEQ0"/>
<dbReference type="Proteomes" id="UP000642070">
    <property type="component" value="Unassembled WGS sequence"/>
</dbReference>
<gene>
    <name evidence="1" type="ORF">GCM10007977_096310</name>
</gene>
<name>A0A917UEQ0_9ACTN</name>
<comment type="caution">
    <text evidence="1">The sequence shown here is derived from an EMBL/GenBank/DDBJ whole genome shotgun (WGS) entry which is preliminary data.</text>
</comment>
<keyword evidence="2" id="KW-1185">Reference proteome</keyword>
<proteinExistence type="predicted"/>
<protein>
    <submittedName>
        <fullName evidence="1">Uncharacterized protein</fullName>
    </submittedName>
</protein>
<organism evidence="1 2">
    <name type="scientific">Dactylosporangium sucinum</name>
    <dbReference type="NCBI Taxonomy" id="1424081"/>
    <lineage>
        <taxon>Bacteria</taxon>
        <taxon>Bacillati</taxon>
        <taxon>Actinomycetota</taxon>
        <taxon>Actinomycetes</taxon>
        <taxon>Micromonosporales</taxon>
        <taxon>Micromonosporaceae</taxon>
        <taxon>Dactylosporangium</taxon>
    </lineage>
</organism>
<reference evidence="1" key="1">
    <citation type="journal article" date="2014" name="Int. J. Syst. Evol. Microbiol.">
        <title>Complete genome sequence of Corynebacterium casei LMG S-19264T (=DSM 44701T), isolated from a smear-ripened cheese.</title>
        <authorList>
            <consortium name="US DOE Joint Genome Institute (JGI-PGF)"/>
            <person name="Walter F."/>
            <person name="Albersmeier A."/>
            <person name="Kalinowski J."/>
            <person name="Ruckert C."/>
        </authorList>
    </citation>
    <scope>NUCLEOTIDE SEQUENCE</scope>
    <source>
        <strain evidence="1">JCM 19831</strain>
    </source>
</reference>
<sequence>MIDGDFRLPWRPELSIDHGHRAAAGYGVYNAGLPVPAVRSGEPGLMPVAGVVSCLTVVAGLPLALRAPQLVAVAARAALRGTRRTRSPAGR</sequence>
<reference evidence="1" key="2">
    <citation type="submission" date="2020-09" db="EMBL/GenBank/DDBJ databases">
        <authorList>
            <person name="Sun Q."/>
            <person name="Ohkuma M."/>
        </authorList>
    </citation>
    <scope>NUCLEOTIDE SEQUENCE</scope>
    <source>
        <strain evidence="1">JCM 19831</strain>
    </source>
</reference>
<evidence type="ECO:0000313" key="2">
    <source>
        <dbReference type="Proteomes" id="UP000642070"/>
    </source>
</evidence>
<dbReference type="EMBL" id="BMPI01000081">
    <property type="protein sequence ID" value="GGM79541.1"/>
    <property type="molecule type" value="Genomic_DNA"/>
</dbReference>
<accession>A0A917UEQ0</accession>
<evidence type="ECO:0000313" key="1">
    <source>
        <dbReference type="EMBL" id="GGM79541.1"/>
    </source>
</evidence>